<dbReference type="PANTHER" id="PTHR24320">
    <property type="entry name" value="RETINOL DEHYDROGENASE"/>
    <property type="match status" value="1"/>
</dbReference>
<evidence type="ECO:0000256" key="1">
    <source>
        <dbReference type="ARBA" id="ARBA00006484"/>
    </source>
</evidence>
<comment type="caution">
    <text evidence="5">The sequence shown here is derived from an EMBL/GenBank/DDBJ whole genome shotgun (WGS) entry which is preliminary data.</text>
</comment>
<dbReference type="InterPro" id="IPR036291">
    <property type="entry name" value="NAD(P)-bd_dom_sf"/>
</dbReference>
<dbReference type="STRING" id="87229.A0A4Z1L3Y0"/>
<proteinExistence type="inferred from homology"/>
<keyword evidence="4" id="KW-0732">Signal</keyword>
<keyword evidence="2" id="KW-0521">NADP</keyword>
<feature type="signal peptide" evidence="4">
    <location>
        <begin position="1"/>
        <end position="21"/>
    </location>
</feature>
<comment type="similarity">
    <text evidence="1">Belongs to the short-chain dehydrogenases/reductases (SDR) family.</text>
</comment>
<dbReference type="Gene3D" id="3.40.50.720">
    <property type="entry name" value="NAD(P)-binding Rossmann-like Domain"/>
    <property type="match status" value="1"/>
</dbReference>
<name>A0A4Z1L3Y0_9HELO</name>
<keyword evidence="3" id="KW-0560">Oxidoreductase</keyword>
<dbReference type="PANTHER" id="PTHR24320:SF236">
    <property type="entry name" value="SHORT-CHAIN DEHYDROGENASE-RELATED"/>
    <property type="match status" value="1"/>
</dbReference>
<accession>A0A4Z1L3Y0</accession>
<evidence type="ECO:0000313" key="6">
    <source>
        <dbReference type="Proteomes" id="UP000297280"/>
    </source>
</evidence>
<evidence type="ECO:0008006" key="7">
    <source>
        <dbReference type="Google" id="ProtNLM"/>
    </source>
</evidence>
<keyword evidence="6" id="KW-1185">Reference proteome</keyword>
<evidence type="ECO:0000256" key="3">
    <source>
        <dbReference type="ARBA" id="ARBA00023002"/>
    </source>
</evidence>
<evidence type="ECO:0000313" key="5">
    <source>
        <dbReference type="EMBL" id="TGO91502.1"/>
    </source>
</evidence>
<gene>
    <name evidence="5" type="ORF">BPOR_0026g00260</name>
</gene>
<dbReference type="AlphaFoldDB" id="A0A4Z1L3Y0"/>
<dbReference type="GO" id="GO:0016491">
    <property type="term" value="F:oxidoreductase activity"/>
    <property type="evidence" value="ECO:0007669"/>
    <property type="project" value="UniProtKB-KW"/>
</dbReference>
<evidence type="ECO:0000256" key="4">
    <source>
        <dbReference type="SAM" id="SignalP"/>
    </source>
</evidence>
<protein>
    <recommendedName>
        <fullName evidence="7">NmrA-like domain-containing protein</fullName>
    </recommendedName>
</protein>
<dbReference type="Proteomes" id="UP000297280">
    <property type="component" value="Unassembled WGS sequence"/>
</dbReference>
<evidence type="ECO:0000256" key="2">
    <source>
        <dbReference type="ARBA" id="ARBA00022857"/>
    </source>
</evidence>
<feature type="chain" id="PRO_5021187720" description="NmrA-like domain-containing protein" evidence="4">
    <location>
        <begin position="22"/>
        <end position="175"/>
    </location>
</feature>
<reference evidence="5 6" key="1">
    <citation type="submission" date="2017-12" db="EMBL/GenBank/DDBJ databases">
        <title>Comparative genomics of Botrytis spp.</title>
        <authorList>
            <person name="Valero-Jimenez C.A."/>
            <person name="Tapia P."/>
            <person name="Veloso J."/>
            <person name="Silva-Moreno E."/>
            <person name="Staats M."/>
            <person name="Valdes J.H."/>
            <person name="Van Kan J.A.L."/>
        </authorList>
    </citation>
    <scope>NUCLEOTIDE SEQUENCE [LARGE SCALE GENOMIC DNA]</scope>
    <source>
        <strain evidence="5 6">MUCL3349</strain>
    </source>
</reference>
<dbReference type="EMBL" id="PQXO01000026">
    <property type="protein sequence ID" value="TGO91502.1"/>
    <property type="molecule type" value="Genomic_DNA"/>
</dbReference>
<organism evidence="5 6">
    <name type="scientific">Botrytis porri</name>
    <dbReference type="NCBI Taxonomy" id="87229"/>
    <lineage>
        <taxon>Eukaryota</taxon>
        <taxon>Fungi</taxon>
        <taxon>Dikarya</taxon>
        <taxon>Ascomycota</taxon>
        <taxon>Pezizomycotina</taxon>
        <taxon>Leotiomycetes</taxon>
        <taxon>Helotiales</taxon>
        <taxon>Sclerotiniaceae</taxon>
        <taxon>Botrytis</taxon>
    </lineage>
</organism>
<sequence length="175" mass="19238">MATNCLGLSLFTQHLLPCLKAATKDSKRGAVRVVWTYSQFSEFTAPKDGIIMSELGTHPKDQVKDYNNSKIGNWFLASELAKKVGEFGILSVSQNPDNLKTNLMRNAKSMYHAAWPLLYKAKMGAYTELWAGLSEGLNMGNYGACVIPWGRIHPGPREDLLLALKGSNEGESGTE</sequence>
<dbReference type="SUPFAM" id="SSF51735">
    <property type="entry name" value="NAD(P)-binding Rossmann-fold domains"/>
    <property type="match status" value="1"/>
</dbReference>